<evidence type="ECO:0000256" key="1">
    <source>
        <dbReference type="SAM" id="Phobius"/>
    </source>
</evidence>
<name>A0AAE0AEQ8_9ROSI</name>
<keyword evidence="1" id="KW-1133">Transmembrane helix</keyword>
<evidence type="ECO:0000313" key="3">
    <source>
        <dbReference type="Proteomes" id="UP001281410"/>
    </source>
</evidence>
<keyword evidence="1" id="KW-0472">Membrane</keyword>
<accession>A0AAE0AEQ8</accession>
<keyword evidence="3" id="KW-1185">Reference proteome</keyword>
<gene>
    <name evidence="2" type="ORF">Dsin_016987</name>
</gene>
<feature type="transmembrane region" description="Helical" evidence="1">
    <location>
        <begin position="97"/>
        <end position="119"/>
    </location>
</feature>
<dbReference type="EMBL" id="JANJYJ010000005">
    <property type="protein sequence ID" value="KAK3212281.1"/>
    <property type="molecule type" value="Genomic_DNA"/>
</dbReference>
<dbReference type="Proteomes" id="UP001281410">
    <property type="component" value="Unassembled WGS sequence"/>
</dbReference>
<comment type="caution">
    <text evidence="2">The sequence shown here is derived from an EMBL/GenBank/DDBJ whole genome shotgun (WGS) entry which is preliminary data.</text>
</comment>
<organism evidence="2 3">
    <name type="scientific">Dipteronia sinensis</name>
    <dbReference type="NCBI Taxonomy" id="43782"/>
    <lineage>
        <taxon>Eukaryota</taxon>
        <taxon>Viridiplantae</taxon>
        <taxon>Streptophyta</taxon>
        <taxon>Embryophyta</taxon>
        <taxon>Tracheophyta</taxon>
        <taxon>Spermatophyta</taxon>
        <taxon>Magnoliopsida</taxon>
        <taxon>eudicotyledons</taxon>
        <taxon>Gunneridae</taxon>
        <taxon>Pentapetalae</taxon>
        <taxon>rosids</taxon>
        <taxon>malvids</taxon>
        <taxon>Sapindales</taxon>
        <taxon>Sapindaceae</taxon>
        <taxon>Hippocastanoideae</taxon>
        <taxon>Acereae</taxon>
        <taxon>Dipteronia</taxon>
    </lineage>
</organism>
<dbReference type="AlphaFoldDB" id="A0AAE0AEQ8"/>
<reference evidence="2" key="1">
    <citation type="journal article" date="2023" name="Plant J.">
        <title>Genome sequences and population genomics provide insights into the demographic history, inbreeding, and mutation load of two 'living fossil' tree species of Dipteronia.</title>
        <authorList>
            <person name="Feng Y."/>
            <person name="Comes H.P."/>
            <person name="Chen J."/>
            <person name="Zhu S."/>
            <person name="Lu R."/>
            <person name="Zhang X."/>
            <person name="Li P."/>
            <person name="Qiu J."/>
            <person name="Olsen K.M."/>
            <person name="Qiu Y."/>
        </authorList>
    </citation>
    <scope>NUCLEOTIDE SEQUENCE</scope>
    <source>
        <strain evidence="2">NBL</strain>
    </source>
</reference>
<sequence>MDYLRNSIRILRCFELASGLKINFHKSCMVRVGKNTFSGEGWPAAFKCKLGSFPLNYLGLYLGGRPSSKDFWKDLPTRLESRLAHWKMKFLNKGGRLVLIIAVLSSILTYYLSIFKIHVGVALSI</sequence>
<dbReference type="PANTHER" id="PTHR33116">
    <property type="entry name" value="REVERSE TRANSCRIPTASE ZINC-BINDING DOMAIN-CONTAINING PROTEIN-RELATED-RELATED"/>
    <property type="match status" value="1"/>
</dbReference>
<keyword evidence="1" id="KW-0812">Transmembrane</keyword>
<dbReference type="PANTHER" id="PTHR33116:SF78">
    <property type="entry name" value="OS12G0587133 PROTEIN"/>
    <property type="match status" value="1"/>
</dbReference>
<evidence type="ECO:0000313" key="2">
    <source>
        <dbReference type="EMBL" id="KAK3212281.1"/>
    </source>
</evidence>
<protein>
    <recommendedName>
        <fullName evidence="4">Reverse transcriptase domain-containing protein</fullName>
    </recommendedName>
</protein>
<evidence type="ECO:0008006" key="4">
    <source>
        <dbReference type="Google" id="ProtNLM"/>
    </source>
</evidence>
<proteinExistence type="predicted"/>